<dbReference type="Proteomes" id="UP000440041">
    <property type="component" value="Unassembled WGS sequence"/>
</dbReference>
<dbReference type="InterPro" id="IPR000253">
    <property type="entry name" value="FHA_dom"/>
</dbReference>
<feature type="region of interest" description="Disordered" evidence="2">
    <location>
        <begin position="232"/>
        <end position="266"/>
    </location>
</feature>
<keyword evidence="3" id="KW-1133">Transmembrane helix</keyword>
<feature type="region of interest" description="Disordered" evidence="2">
    <location>
        <begin position="153"/>
        <end position="182"/>
    </location>
</feature>
<sequence>MTGPSSATALNPAAPALQCSASLIDLGFVALCAGAAELLCHNAVVTFMIALEAVAVLAIGEGTRGVTPGNMLLGLRTVRADGVQNSAASGILPAGMSRIVIKYCVLIASFLAAIIGYLVVIISPLFSHDSLRQGWANSLAKLACIDIRRHTASTSTPPALQNRQTHTTGVGRQNKPKPDTISPLPAVPVPGMQPEPHPVSAVPMPIPMPTAVPAPKPAAATPRTHAIRPIPASQQATSAARVRLRQTPPPEPRRKATPPVAVPPPTPAPRAVLMFDNGSKTALTIPSTLVLGRKPTPHKLQDTVLAVPDHTGTVSRSHARLEITEDGAWISDLGSTNGTRVINQEGQETPVPVKQRVEVHNNNRIALGDMICVLIISEHRRARA</sequence>
<proteinExistence type="predicted"/>
<dbReference type="SUPFAM" id="SSF49879">
    <property type="entry name" value="SMAD/FHA domain"/>
    <property type="match status" value="1"/>
</dbReference>
<keyword evidence="3" id="KW-0812">Transmembrane</keyword>
<organism evidence="5 6">
    <name type="scientific">Bifidobacterium apri</name>
    <dbReference type="NCBI Taxonomy" id="1769423"/>
    <lineage>
        <taxon>Bacteria</taxon>
        <taxon>Bacillati</taxon>
        <taxon>Actinomycetota</taxon>
        <taxon>Actinomycetes</taxon>
        <taxon>Bifidobacteriales</taxon>
        <taxon>Bifidobacteriaceae</taxon>
        <taxon>Bifidobacterium</taxon>
    </lineage>
</organism>
<dbReference type="Gene3D" id="2.60.200.20">
    <property type="match status" value="1"/>
</dbReference>
<protein>
    <submittedName>
        <fullName evidence="5">TransRDD family protein</fullName>
    </submittedName>
</protein>
<feature type="compositionally biased region" description="Polar residues" evidence="2">
    <location>
        <begin position="153"/>
        <end position="171"/>
    </location>
</feature>
<dbReference type="EMBL" id="WBSO01000012">
    <property type="protein sequence ID" value="KAB8296533.1"/>
    <property type="molecule type" value="Genomic_DNA"/>
</dbReference>
<feature type="domain" description="FHA" evidence="4">
    <location>
        <begin position="289"/>
        <end position="346"/>
    </location>
</feature>
<dbReference type="AlphaFoldDB" id="A0A6A2WCT5"/>
<evidence type="ECO:0000313" key="6">
    <source>
        <dbReference type="Proteomes" id="UP000440041"/>
    </source>
</evidence>
<dbReference type="PROSITE" id="PS50006">
    <property type="entry name" value="FHA_DOMAIN"/>
    <property type="match status" value="1"/>
</dbReference>
<evidence type="ECO:0000256" key="2">
    <source>
        <dbReference type="SAM" id="MobiDB-lite"/>
    </source>
</evidence>
<dbReference type="Pfam" id="PF00498">
    <property type="entry name" value="FHA"/>
    <property type="match status" value="1"/>
</dbReference>
<keyword evidence="6" id="KW-1185">Reference proteome</keyword>
<name>A0A6A2WCT5_9BIFI</name>
<evidence type="ECO:0000259" key="4">
    <source>
        <dbReference type="PROSITE" id="PS50006"/>
    </source>
</evidence>
<feature type="transmembrane region" description="Helical" evidence="3">
    <location>
        <begin position="103"/>
        <end position="126"/>
    </location>
</feature>
<dbReference type="SMART" id="SM00240">
    <property type="entry name" value="FHA"/>
    <property type="match status" value="1"/>
</dbReference>
<accession>A0A6A2WCT5</accession>
<reference evidence="5 6" key="1">
    <citation type="submission" date="2019-09" db="EMBL/GenBank/DDBJ databases">
        <title>Characterization of the phylogenetic diversity of two novel species belonging to the genus Bifidobacterium: Bifidobacterium cebidarum sp. nov. and Bifidobacterium leontopitheci sp. nov.</title>
        <authorList>
            <person name="Lugli G.A."/>
            <person name="Duranti S."/>
            <person name="Milani C."/>
            <person name="Turroni F."/>
            <person name="Ventura M."/>
        </authorList>
    </citation>
    <scope>NUCLEOTIDE SEQUENCE [LARGE SCALE GENOMIC DNA]</scope>
    <source>
        <strain evidence="5 6">DSM 100238</strain>
    </source>
</reference>
<gene>
    <name evidence="5" type="ORF">DSM100238_1424</name>
</gene>
<evidence type="ECO:0000256" key="3">
    <source>
        <dbReference type="SAM" id="Phobius"/>
    </source>
</evidence>
<keyword evidence="1" id="KW-0597">Phosphoprotein</keyword>
<comment type="caution">
    <text evidence="5">The sequence shown here is derived from an EMBL/GenBank/DDBJ whole genome shotgun (WGS) entry which is preliminary data.</text>
</comment>
<dbReference type="CDD" id="cd00060">
    <property type="entry name" value="FHA"/>
    <property type="match status" value="1"/>
</dbReference>
<keyword evidence="3" id="KW-0472">Membrane</keyword>
<dbReference type="InterPro" id="IPR008984">
    <property type="entry name" value="SMAD_FHA_dom_sf"/>
</dbReference>
<evidence type="ECO:0000256" key="1">
    <source>
        <dbReference type="ARBA" id="ARBA00022553"/>
    </source>
</evidence>
<dbReference type="RefSeq" id="WP_240812394.1">
    <property type="nucleotide sequence ID" value="NZ_JBHLXF010000037.1"/>
</dbReference>
<evidence type="ECO:0000313" key="5">
    <source>
        <dbReference type="EMBL" id="KAB8296533.1"/>
    </source>
</evidence>